<dbReference type="AlphaFoldDB" id="A0AAN9M193"/>
<feature type="compositionally biased region" description="Basic residues" evidence="1">
    <location>
        <begin position="73"/>
        <end position="82"/>
    </location>
</feature>
<accession>A0AAN9M193</accession>
<evidence type="ECO:0000313" key="3">
    <source>
        <dbReference type="Proteomes" id="UP001367508"/>
    </source>
</evidence>
<feature type="compositionally biased region" description="Polar residues" evidence="1">
    <location>
        <begin position="55"/>
        <end position="67"/>
    </location>
</feature>
<reference evidence="2 3" key="1">
    <citation type="submission" date="2024-01" db="EMBL/GenBank/DDBJ databases">
        <title>The genomes of 5 underutilized Papilionoideae crops provide insights into root nodulation and disease resistanc.</title>
        <authorList>
            <person name="Jiang F."/>
        </authorList>
    </citation>
    <scope>NUCLEOTIDE SEQUENCE [LARGE SCALE GENOMIC DNA]</scope>
    <source>
        <strain evidence="2">LVBAO_FW01</strain>
        <tissue evidence="2">Leaves</tissue>
    </source>
</reference>
<organism evidence="2 3">
    <name type="scientific">Canavalia gladiata</name>
    <name type="common">Sword bean</name>
    <name type="synonym">Dolichos gladiatus</name>
    <dbReference type="NCBI Taxonomy" id="3824"/>
    <lineage>
        <taxon>Eukaryota</taxon>
        <taxon>Viridiplantae</taxon>
        <taxon>Streptophyta</taxon>
        <taxon>Embryophyta</taxon>
        <taxon>Tracheophyta</taxon>
        <taxon>Spermatophyta</taxon>
        <taxon>Magnoliopsida</taxon>
        <taxon>eudicotyledons</taxon>
        <taxon>Gunneridae</taxon>
        <taxon>Pentapetalae</taxon>
        <taxon>rosids</taxon>
        <taxon>fabids</taxon>
        <taxon>Fabales</taxon>
        <taxon>Fabaceae</taxon>
        <taxon>Papilionoideae</taxon>
        <taxon>50 kb inversion clade</taxon>
        <taxon>NPAAA clade</taxon>
        <taxon>indigoferoid/millettioid clade</taxon>
        <taxon>Phaseoleae</taxon>
        <taxon>Canavalia</taxon>
    </lineage>
</organism>
<name>A0AAN9M193_CANGL</name>
<gene>
    <name evidence="2" type="ORF">VNO77_16543</name>
</gene>
<feature type="region of interest" description="Disordered" evidence="1">
    <location>
        <begin position="55"/>
        <end position="82"/>
    </location>
</feature>
<evidence type="ECO:0000256" key="1">
    <source>
        <dbReference type="SAM" id="MobiDB-lite"/>
    </source>
</evidence>
<keyword evidence="3" id="KW-1185">Reference proteome</keyword>
<dbReference type="Proteomes" id="UP001367508">
    <property type="component" value="Unassembled WGS sequence"/>
</dbReference>
<sequence>MQMFIIGKGSTVISRVKEAKQSFSPRVAKLKAGGRAFGAKRLMPRMTHMARNSMSAAITRYKSQSPHSPNPKHTQKKNQTKP</sequence>
<dbReference type="EMBL" id="JAYMYQ010000003">
    <property type="protein sequence ID" value="KAK7345927.1"/>
    <property type="molecule type" value="Genomic_DNA"/>
</dbReference>
<proteinExistence type="predicted"/>
<protein>
    <submittedName>
        <fullName evidence="2">Uncharacterized protein</fullName>
    </submittedName>
</protein>
<evidence type="ECO:0000313" key="2">
    <source>
        <dbReference type="EMBL" id="KAK7345927.1"/>
    </source>
</evidence>
<comment type="caution">
    <text evidence="2">The sequence shown here is derived from an EMBL/GenBank/DDBJ whole genome shotgun (WGS) entry which is preliminary data.</text>
</comment>